<dbReference type="InterPro" id="IPR023606">
    <property type="entry name" value="CoA-Trfase_III_dom_1_sf"/>
</dbReference>
<comment type="caution">
    <text evidence="3">The sequence shown here is derived from an EMBL/GenBank/DDBJ whole genome shotgun (WGS) entry which is preliminary data.</text>
</comment>
<evidence type="ECO:0000256" key="1">
    <source>
        <dbReference type="ARBA" id="ARBA00008383"/>
    </source>
</evidence>
<dbReference type="AlphaFoldDB" id="A0A178ZV94"/>
<protein>
    <submittedName>
        <fullName evidence="3">Uncharacterized protein</fullName>
    </submittedName>
</protein>
<keyword evidence="4" id="KW-1185">Reference proteome</keyword>
<dbReference type="Pfam" id="PF02515">
    <property type="entry name" value="CoA_transf_3"/>
    <property type="match status" value="1"/>
</dbReference>
<dbReference type="InterPro" id="IPR003673">
    <property type="entry name" value="CoA-Trfase_fam_III"/>
</dbReference>
<evidence type="ECO:0000313" key="3">
    <source>
        <dbReference type="EMBL" id="OAP63381.1"/>
    </source>
</evidence>
<reference evidence="3 4" key="1">
    <citation type="submission" date="2016-04" db="EMBL/GenBank/DDBJ databases">
        <title>Draft genome of Fonsecaea erecta CBS 125763.</title>
        <authorList>
            <person name="Weiss V.A."/>
            <person name="Vicente V.A."/>
            <person name="Raittz R.T."/>
            <person name="Moreno L.F."/>
            <person name="De Souza E.M."/>
            <person name="Pedrosa F.O."/>
            <person name="Steffens M.B."/>
            <person name="Faoro H."/>
            <person name="Tadra-Sfeir M.Z."/>
            <person name="Najafzadeh M.J."/>
            <person name="Felipe M.S."/>
            <person name="Teixeira M."/>
            <person name="Sun J."/>
            <person name="Xi L."/>
            <person name="Gomes R."/>
            <person name="De Azevedo C.M."/>
            <person name="Salgado C.G."/>
            <person name="Da Silva M.B."/>
            <person name="Nascimento M.F."/>
            <person name="Queiroz-Telles F."/>
            <person name="Attili D.S."/>
            <person name="Gorbushina A."/>
        </authorList>
    </citation>
    <scope>NUCLEOTIDE SEQUENCE [LARGE SCALE GENOMIC DNA]</scope>
    <source>
        <strain evidence="3 4">CBS 125763</strain>
    </source>
</reference>
<dbReference type="PANTHER" id="PTHR48229">
    <property type="entry name" value="CAIB/BAIF FAMILY ENZYME (AFU_ORTHOLOGUE AFUA_1G05360)-RELATED"/>
    <property type="match status" value="1"/>
</dbReference>
<dbReference type="EMBL" id="LVYI01000002">
    <property type="protein sequence ID" value="OAP63381.1"/>
    <property type="molecule type" value="Genomic_DNA"/>
</dbReference>
<comment type="similarity">
    <text evidence="1">Belongs to the CoA-transferase III family.</text>
</comment>
<sequence>MFTHGYEHSFVYTYANLGTAFSHLNLHKPADRERLATLVKDAHVWVDSYRPNAISKFGFSDNDIRTLNPSIILCHVRACGSTDPWKSKPGFDMQGSASSGMMSLMGQDEGDGRSQWPPGMVINDYTTGYSAALAIQSIVLKQLTGEVDVRDGWLVSPSLCGTAMGILKYYKTARFGPPSDQDGVDALPPEKIRAQTSLGYFQTLAPLPKMSVTPIHYAFGLLHPMGSDPPAFPGHGDGYDVRKVTPMPKEVVLHQMGHPANQKLERLRTLGKKFRRKMDELLEEWLLTASSRRAGCQTKGGVASHPAQGSLKART</sequence>
<dbReference type="GO" id="GO:0003824">
    <property type="term" value="F:catalytic activity"/>
    <property type="evidence" value="ECO:0007669"/>
    <property type="project" value="InterPro"/>
</dbReference>
<dbReference type="Gene3D" id="3.40.50.10540">
    <property type="entry name" value="Crotonobetainyl-coa:carnitine coa-transferase, domain 1"/>
    <property type="match status" value="1"/>
</dbReference>
<gene>
    <name evidence="3" type="ORF">AYL99_02608</name>
</gene>
<dbReference type="SUPFAM" id="SSF89796">
    <property type="entry name" value="CoA-transferase family III (CaiB/BaiF)"/>
    <property type="match status" value="1"/>
</dbReference>
<evidence type="ECO:0000313" key="4">
    <source>
        <dbReference type="Proteomes" id="UP000078343"/>
    </source>
</evidence>
<dbReference type="STRING" id="1367422.A0A178ZV94"/>
<dbReference type="InterPro" id="IPR052985">
    <property type="entry name" value="CoA-trans_III_biosynth/detox"/>
</dbReference>
<evidence type="ECO:0000256" key="2">
    <source>
        <dbReference type="SAM" id="MobiDB-lite"/>
    </source>
</evidence>
<dbReference type="Proteomes" id="UP000078343">
    <property type="component" value="Unassembled WGS sequence"/>
</dbReference>
<proteinExistence type="inferred from homology"/>
<dbReference type="OrthoDB" id="5863171at2759"/>
<organism evidence="3 4">
    <name type="scientific">Fonsecaea erecta</name>
    <dbReference type="NCBI Taxonomy" id="1367422"/>
    <lineage>
        <taxon>Eukaryota</taxon>
        <taxon>Fungi</taxon>
        <taxon>Dikarya</taxon>
        <taxon>Ascomycota</taxon>
        <taxon>Pezizomycotina</taxon>
        <taxon>Eurotiomycetes</taxon>
        <taxon>Chaetothyriomycetidae</taxon>
        <taxon>Chaetothyriales</taxon>
        <taxon>Herpotrichiellaceae</taxon>
        <taxon>Fonsecaea</taxon>
    </lineage>
</organism>
<dbReference type="RefSeq" id="XP_018696748.1">
    <property type="nucleotide sequence ID" value="XM_018834124.1"/>
</dbReference>
<feature type="region of interest" description="Disordered" evidence="2">
    <location>
        <begin position="296"/>
        <end position="315"/>
    </location>
</feature>
<name>A0A178ZV94_9EURO</name>
<dbReference type="GeneID" id="30006778"/>
<accession>A0A178ZV94</accession>
<dbReference type="PANTHER" id="PTHR48229:SF1">
    <property type="entry name" value="ALPHA METHYLACYL-COA RACEMASE-RELATED"/>
    <property type="match status" value="1"/>
</dbReference>